<dbReference type="EMBL" id="JBEPLJ010000008">
    <property type="protein sequence ID" value="MET3586224.1"/>
    <property type="molecule type" value="Genomic_DNA"/>
</dbReference>
<gene>
    <name evidence="2" type="ORF">ABID21_002341</name>
</gene>
<comment type="caution">
    <text evidence="2">The sequence shown here is derived from an EMBL/GenBank/DDBJ whole genome shotgun (WGS) entry which is preliminary data.</text>
</comment>
<dbReference type="Proteomes" id="UP001549031">
    <property type="component" value="Unassembled WGS sequence"/>
</dbReference>
<organism evidence="2 3">
    <name type="scientific">Pseudorhizobium tarimense</name>
    <dbReference type="NCBI Taxonomy" id="1079109"/>
    <lineage>
        <taxon>Bacteria</taxon>
        <taxon>Pseudomonadati</taxon>
        <taxon>Pseudomonadota</taxon>
        <taxon>Alphaproteobacteria</taxon>
        <taxon>Hyphomicrobiales</taxon>
        <taxon>Rhizobiaceae</taxon>
        <taxon>Rhizobium/Agrobacterium group</taxon>
        <taxon>Pseudorhizobium</taxon>
    </lineage>
</organism>
<keyword evidence="1" id="KW-1133">Transmembrane helix</keyword>
<name>A0ABV2H713_9HYPH</name>
<dbReference type="InterPro" id="IPR036259">
    <property type="entry name" value="MFS_trans_sf"/>
</dbReference>
<feature type="transmembrane region" description="Helical" evidence="1">
    <location>
        <begin position="20"/>
        <end position="41"/>
    </location>
</feature>
<dbReference type="SUPFAM" id="SSF103473">
    <property type="entry name" value="MFS general substrate transporter"/>
    <property type="match status" value="1"/>
</dbReference>
<protein>
    <recommendedName>
        <fullName evidence="4">MFS transporter, DHA1 family, bicyclomycin/chloramphenicol resistance protein</fullName>
    </recommendedName>
</protein>
<keyword evidence="3" id="KW-1185">Reference proteome</keyword>
<keyword evidence="1" id="KW-0812">Transmembrane</keyword>
<sequence>MLYATGSVFAPPLAGQMSPALGLSPALALFSGLSVCCLLLVRRVEEVR</sequence>
<evidence type="ECO:0000313" key="3">
    <source>
        <dbReference type="Proteomes" id="UP001549031"/>
    </source>
</evidence>
<accession>A0ABV2H713</accession>
<evidence type="ECO:0000313" key="2">
    <source>
        <dbReference type="EMBL" id="MET3586224.1"/>
    </source>
</evidence>
<evidence type="ECO:0000256" key="1">
    <source>
        <dbReference type="SAM" id="Phobius"/>
    </source>
</evidence>
<evidence type="ECO:0008006" key="4">
    <source>
        <dbReference type="Google" id="ProtNLM"/>
    </source>
</evidence>
<proteinExistence type="predicted"/>
<reference evidence="2 3" key="1">
    <citation type="submission" date="2024-06" db="EMBL/GenBank/DDBJ databases">
        <title>Genomic Encyclopedia of Type Strains, Phase IV (KMG-IV): sequencing the most valuable type-strain genomes for metagenomic binning, comparative biology and taxonomic classification.</title>
        <authorList>
            <person name="Goeker M."/>
        </authorList>
    </citation>
    <scope>NUCLEOTIDE SEQUENCE [LARGE SCALE GENOMIC DNA]</scope>
    <source>
        <strain evidence="2 3">DSM 105042</strain>
    </source>
</reference>
<keyword evidence="1" id="KW-0472">Membrane</keyword>